<dbReference type="Proteomes" id="UP000664534">
    <property type="component" value="Unassembled WGS sequence"/>
</dbReference>
<dbReference type="AlphaFoldDB" id="A0A8H3EKM9"/>
<gene>
    <name evidence="2" type="ORF">IMSHALPRED_000139</name>
</gene>
<dbReference type="InterPro" id="IPR008271">
    <property type="entry name" value="Ser/Thr_kinase_AS"/>
</dbReference>
<proteinExistence type="predicted"/>
<dbReference type="InterPro" id="IPR011009">
    <property type="entry name" value="Kinase-like_dom_sf"/>
</dbReference>
<dbReference type="GO" id="GO:0005524">
    <property type="term" value="F:ATP binding"/>
    <property type="evidence" value="ECO:0007669"/>
    <property type="project" value="InterPro"/>
</dbReference>
<accession>A0A8H3EKM9</accession>
<protein>
    <recommendedName>
        <fullName evidence="1">Protein kinase domain-containing protein</fullName>
    </recommendedName>
</protein>
<name>A0A8H3EKM9_9LECA</name>
<dbReference type="PROSITE" id="PS00108">
    <property type="entry name" value="PROTEIN_KINASE_ST"/>
    <property type="match status" value="1"/>
</dbReference>
<evidence type="ECO:0000313" key="3">
    <source>
        <dbReference type="Proteomes" id="UP000664534"/>
    </source>
</evidence>
<dbReference type="EMBL" id="CAJPDT010000001">
    <property type="protein sequence ID" value="CAF9904671.1"/>
    <property type="molecule type" value="Genomic_DNA"/>
</dbReference>
<dbReference type="PANTHER" id="PTHR13954:SF6">
    <property type="entry name" value="NON-SPECIFIC SERINE_THREONINE PROTEIN KINASE"/>
    <property type="match status" value="1"/>
</dbReference>
<organism evidence="2 3">
    <name type="scientific">Imshaugia aleurites</name>
    <dbReference type="NCBI Taxonomy" id="172621"/>
    <lineage>
        <taxon>Eukaryota</taxon>
        <taxon>Fungi</taxon>
        <taxon>Dikarya</taxon>
        <taxon>Ascomycota</taxon>
        <taxon>Pezizomycotina</taxon>
        <taxon>Lecanoromycetes</taxon>
        <taxon>OSLEUM clade</taxon>
        <taxon>Lecanoromycetidae</taxon>
        <taxon>Lecanorales</taxon>
        <taxon>Lecanorineae</taxon>
        <taxon>Parmeliaceae</taxon>
        <taxon>Imshaugia</taxon>
    </lineage>
</organism>
<evidence type="ECO:0000259" key="1">
    <source>
        <dbReference type="PROSITE" id="PS50011"/>
    </source>
</evidence>
<sequence>MDWASVSGLNLDRSSSVDVSAIFKTSGSFQPSMVTLPQFVTLLAGSGIRGPHHLSGICLDQRGWFLSQGKQFTVFEDHAGIMDGTVFKRVNADLIAQPLASIALDHRRKDHLRTLWLELLALSNQSVQAHANITKCLGWGFDYPTRDRKMAVPVLFMEKALCSLQDLLQHPKDHGADDISFAIRHQLCLDVLEGLICLHKTKFVHGDIKPANILIFRNDDPLVPFVAKLNDFGMCIPLQEDVRESYKSYGGTRGWLAPELMKDHGTSDFFHKALLYKCDVFAFGLLVLSVLFGSGDSPFEQDLLSKDFLVGKALHILESQPLSSGLVPNLTSKLETLMSTSLDADPNKRPTLHRDMLAISSPEFQAW</sequence>
<dbReference type="PROSITE" id="PS50011">
    <property type="entry name" value="PROTEIN_KINASE_DOM"/>
    <property type="match status" value="1"/>
</dbReference>
<dbReference type="Gene3D" id="1.10.510.10">
    <property type="entry name" value="Transferase(Phosphotransferase) domain 1"/>
    <property type="match status" value="1"/>
</dbReference>
<dbReference type="Pfam" id="PF00069">
    <property type="entry name" value="Pkinase"/>
    <property type="match status" value="1"/>
</dbReference>
<dbReference type="PANTHER" id="PTHR13954">
    <property type="entry name" value="IRE1-RELATED"/>
    <property type="match status" value="1"/>
</dbReference>
<dbReference type="OrthoDB" id="626167at2759"/>
<comment type="caution">
    <text evidence="2">The sequence shown here is derived from an EMBL/GenBank/DDBJ whole genome shotgun (WGS) entry which is preliminary data.</text>
</comment>
<dbReference type="GO" id="GO:0051082">
    <property type="term" value="F:unfolded protein binding"/>
    <property type="evidence" value="ECO:0007669"/>
    <property type="project" value="TreeGrafter"/>
</dbReference>
<dbReference type="SMART" id="SM00220">
    <property type="entry name" value="S_TKc"/>
    <property type="match status" value="1"/>
</dbReference>
<feature type="domain" description="Protein kinase" evidence="1">
    <location>
        <begin position="72"/>
        <end position="364"/>
    </location>
</feature>
<dbReference type="GO" id="GO:0004674">
    <property type="term" value="F:protein serine/threonine kinase activity"/>
    <property type="evidence" value="ECO:0007669"/>
    <property type="project" value="InterPro"/>
</dbReference>
<dbReference type="InterPro" id="IPR045133">
    <property type="entry name" value="IRE1/2-like"/>
</dbReference>
<dbReference type="GO" id="GO:0004521">
    <property type="term" value="F:RNA endonuclease activity"/>
    <property type="evidence" value="ECO:0007669"/>
    <property type="project" value="InterPro"/>
</dbReference>
<dbReference type="GO" id="GO:1990604">
    <property type="term" value="C:IRE1-TRAF2-ASK1 complex"/>
    <property type="evidence" value="ECO:0007669"/>
    <property type="project" value="TreeGrafter"/>
</dbReference>
<keyword evidence="3" id="KW-1185">Reference proteome</keyword>
<dbReference type="GO" id="GO:0036498">
    <property type="term" value="P:IRE1-mediated unfolded protein response"/>
    <property type="evidence" value="ECO:0007669"/>
    <property type="project" value="TreeGrafter"/>
</dbReference>
<reference evidence="2" key="1">
    <citation type="submission" date="2021-03" db="EMBL/GenBank/DDBJ databases">
        <authorList>
            <person name="Tagirdzhanova G."/>
        </authorList>
    </citation>
    <scope>NUCLEOTIDE SEQUENCE</scope>
</reference>
<dbReference type="SUPFAM" id="SSF56112">
    <property type="entry name" value="Protein kinase-like (PK-like)"/>
    <property type="match status" value="1"/>
</dbReference>
<evidence type="ECO:0000313" key="2">
    <source>
        <dbReference type="EMBL" id="CAF9904671.1"/>
    </source>
</evidence>
<dbReference type="GO" id="GO:0070059">
    <property type="term" value="P:intrinsic apoptotic signaling pathway in response to endoplasmic reticulum stress"/>
    <property type="evidence" value="ECO:0007669"/>
    <property type="project" value="TreeGrafter"/>
</dbReference>
<dbReference type="InterPro" id="IPR000719">
    <property type="entry name" value="Prot_kinase_dom"/>
</dbReference>